<comment type="similarity">
    <text evidence="1">Belongs to the UPF0065 (bug) family.</text>
</comment>
<dbReference type="PIRSF" id="PIRSF017082">
    <property type="entry name" value="YflP"/>
    <property type="match status" value="1"/>
</dbReference>
<dbReference type="InterPro" id="IPR042100">
    <property type="entry name" value="Bug_dom1"/>
</dbReference>
<dbReference type="Gene3D" id="3.40.190.10">
    <property type="entry name" value="Periplasmic binding protein-like II"/>
    <property type="match status" value="1"/>
</dbReference>
<organism evidence="3 4">
    <name type="scientific">Polaromonas aquatica</name>
    <dbReference type="NCBI Taxonomy" id="332657"/>
    <lineage>
        <taxon>Bacteria</taxon>
        <taxon>Pseudomonadati</taxon>
        <taxon>Pseudomonadota</taxon>
        <taxon>Betaproteobacteria</taxon>
        <taxon>Burkholderiales</taxon>
        <taxon>Comamonadaceae</taxon>
        <taxon>Polaromonas</taxon>
    </lineage>
</organism>
<keyword evidence="2" id="KW-0732">Signal</keyword>
<accession>A0ABW1TTD8</accession>
<sequence>MRRNLFLALASAAVVASVYFPAKAHAQAFPSKPIRLIVPYSPGGLPDTVARVLSLRLADAFGQPVVVENKSGASGAVAAAAITQSPADGYTLLVTDGPMLAITPLMSRKMAYDPAKDFVPVSLVGTAPLFLAVHPSVKARTIDELVALAKAKPGSLNYGSSGVGSIHHLTAEAMKDGLGIFITHIPFRGSANSVPAMIGGQVELVFASPPSLMGFVKAGQARLLAINSTKRSPLAPDVPALGEKLPGFDFAFNVAVLAKTGTPNDVIARLSSEIAKIVKRPDVIEQLQKAGVDPIGSTPEQLATALRNESVRVAAAAKRANLQAE</sequence>
<dbReference type="PANTHER" id="PTHR42928:SF5">
    <property type="entry name" value="BLR1237 PROTEIN"/>
    <property type="match status" value="1"/>
</dbReference>
<dbReference type="Gene3D" id="3.40.190.150">
    <property type="entry name" value="Bordetella uptake gene, domain 1"/>
    <property type="match status" value="1"/>
</dbReference>
<keyword evidence="4" id="KW-1185">Reference proteome</keyword>
<dbReference type="Proteomes" id="UP001596270">
    <property type="component" value="Unassembled WGS sequence"/>
</dbReference>
<feature type="signal peptide" evidence="2">
    <location>
        <begin position="1"/>
        <end position="26"/>
    </location>
</feature>
<dbReference type="RefSeq" id="WP_377412118.1">
    <property type="nucleotide sequence ID" value="NZ_JBHSRS010000004.1"/>
</dbReference>
<feature type="chain" id="PRO_5046321660" evidence="2">
    <location>
        <begin position="27"/>
        <end position="325"/>
    </location>
</feature>
<comment type="caution">
    <text evidence="3">The sequence shown here is derived from an EMBL/GenBank/DDBJ whole genome shotgun (WGS) entry which is preliminary data.</text>
</comment>
<evidence type="ECO:0000313" key="3">
    <source>
        <dbReference type="EMBL" id="MFC6280007.1"/>
    </source>
</evidence>
<dbReference type="PANTHER" id="PTHR42928">
    <property type="entry name" value="TRICARBOXYLATE-BINDING PROTEIN"/>
    <property type="match status" value="1"/>
</dbReference>
<protein>
    <submittedName>
        <fullName evidence="3">Bug family tripartite tricarboxylate transporter substrate binding protein</fullName>
    </submittedName>
</protein>
<reference evidence="4" key="1">
    <citation type="journal article" date="2019" name="Int. J. Syst. Evol. Microbiol.">
        <title>The Global Catalogue of Microorganisms (GCM) 10K type strain sequencing project: providing services to taxonomists for standard genome sequencing and annotation.</title>
        <authorList>
            <consortium name="The Broad Institute Genomics Platform"/>
            <consortium name="The Broad Institute Genome Sequencing Center for Infectious Disease"/>
            <person name="Wu L."/>
            <person name="Ma J."/>
        </authorList>
    </citation>
    <scope>NUCLEOTIDE SEQUENCE [LARGE SCALE GENOMIC DNA]</scope>
    <source>
        <strain evidence="4">CCUG 39402</strain>
    </source>
</reference>
<dbReference type="EMBL" id="JBHSRS010000004">
    <property type="protein sequence ID" value="MFC6280007.1"/>
    <property type="molecule type" value="Genomic_DNA"/>
</dbReference>
<gene>
    <name evidence="3" type="ORF">ACFQND_01980</name>
</gene>
<dbReference type="Pfam" id="PF03401">
    <property type="entry name" value="TctC"/>
    <property type="match status" value="1"/>
</dbReference>
<evidence type="ECO:0000313" key="4">
    <source>
        <dbReference type="Proteomes" id="UP001596270"/>
    </source>
</evidence>
<evidence type="ECO:0000256" key="1">
    <source>
        <dbReference type="ARBA" id="ARBA00006987"/>
    </source>
</evidence>
<dbReference type="SUPFAM" id="SSF53850">
    <property type="entry name" value="Periplasmic binding protein-like II"/>
    <property type="match status" value="1"/>
</dbReference>
<dbReference type="InterPro" id="IPR005064">
    <property type="entry name" value="BUG"/>
</dbReference>
<evidence type="ECO:0000256" key="2">
    <source>
        <dbReference type="SAM" id="SignalP"/>
    </source>
</evidence>
<proteinExistence type="inferred from homology"/>
<name>A0ABW1TTD8_9BURK</name>